<sequence>MRTDFKKTRASALEIGNTLAAARPDTVKNPLQVHGLATTVNGFDEFSVRMPMFSGPSRAVMKMIVPAPLLRRCYEIRFRFQD</sequence>
<dbReference type="EMBL" id="JAVDQN010000002">
    <property type="protein sequence ID" value="MDR6376087.1"/>
    <property type="molecule type" value="Genomic_DNA"/>
</dbReference>
<evidence type="ECO:0000313" key="1">
    <source>
        <dbReference type="EMBL" id="MDR6376087.1"/>
    </source>
</evidence>
<dbReference type="RefSeq" id="WP_310066514.1">
    <property type="nucleotide sequence ID" value="NZ_JAVDQN010000002.1"/>
</dbReference>
<reference evidence="1 2" key="1">
    <citation type="submission" date="2023-07" db="EMBL/GenBank/DDBJ databases">
        <title>Sorghum-associated microbial communities from plants grown in Nebraska, USA.</title>
        <authorList>
            <person name="Schachtman D."/>
        </authorList>
    </citation>
    <scope>NUCLEOTIDE SEQUENCE [LARGE SCALE GENOMIC DNA]</scope>
    <source>
        <strain evidence="1 2">DS1039</strain>
    </source>
</reference>
<keyword evidence="2" id="KW-1185">Reference proteome</keyword>
<name>A0ABU1KYV6_9BURK</name>
<comment type="caution">
    <text evidence="1">The sequence shown here is derived from an EMBL/GenBank/DDBJ whole genome shotgun (WGS) entry which is preliminary data.</text>
</comment>
<evidence type="ECO:0000313" key="2">
    <source>
        <dbReference type="Proteomes" id="UP001185254"/>
    </source>
</evidence>
<dbReference type="Proteomes" id="UP001185254">
    <property type="component" value="Unassembled WGS sequence"/>
</dbReference>
<accession>A0ABU1KYV6</accession>
<protein>
    <submittedName>
        <fullName evidence="1">Uncharacterized protein</fullName>
    </submittedName>
</protein>
<gene>
    <name evidence="1" type="ORF">J2776_002787</name>
</gene>
<organism evidence="1 2">
    <name type="scientific">Paraburkholderia caledonica</name>
    <dbReference type="NCBI Taxonomy" id="134536"/>
    <lineage>
        <taxon>Bacteria</taxon>
        <taxon>Pseudomonadati</taxon>
        <taxon>Pseudomonadota</taxon>
        <taxon>Betaproteobacteria</taxon>
        <taxon>Burkholderiales</taxon>
        <taxon>Burkholderiaceae</taxon>
        <taxon>Paraburkholderia</taxon>
    </lineage>
</organism>
<proteinExistence type="predicted"/>